<dbReference type="EMBL" id="CM046126">
    <property type="protein sequence ID" value="KAI8426715.1"/>
    <property type="molecule type" value="Genomic_DNA"/>
</dbReference>
<organism evidence="1 2">
    <name type="scientific">Choristoneura fumiferana</name>
    <name type="common">Spruce budworm moth</name>
    <name type="synonym">Archips fumiferana</name>
    <dbReference type="NCBI Taxonomy" id="7141"/>
    <lineage>
        <taxon>Eukaryota</taxon>
        <taxon>Metazoa</taxon>
        <taxon>Ecdysozoa</taxon>
        <taxon>Arthropoda</taxon>
        <taxon>Hexapoda</taxon>
        <taxon>Insecta</taxon>
        <taxon>Pterygota</taxon>
        <taxon>Neoptera</taxon>
        <taxon>Endopterygota</taxon>
        <taxon>Lepidoptera</taxon>
        <taxon>Glossata</taxon>
        <taxon>Ditrysia</taxon>
        <taxon>Tortricoidea</taxon>
        <taxon>Tortricidae</taxon>
        <taxon>Tortricinae</taxon>
        <taxon>Choristoneura</taxon>
    </lineage>
</organism>
<evidence type="ECO:0000313" key="2">
    <source>
        <dbReference type="Proteomes" id="UP001064048"/>
    </source>
</evidence>
<protein>
    <submittedName>
        <fullName evidence="1">Uncharacterized protein</fullName>
    </submittedName>
</protein>
<keyword evidence="2" id="KW-1185">Reference proteome</keyword>
<accession>A0ACC0JS11</accession>
<proteinExistence type="predicted"/>
<comment type="caution">
    <text evidence="1">The sequence shown here is derived from an EMBL/GenBank/DDBJ whole genome shotgun (WGS) entry which is preliminary data.</text>
</comment>
<evidence type="ECO:0000313" key="1">
    <source>
        <dbReference type="EMBL" id="KAI8426715.1"/>
    </source>
</evidence>
<name>A0ACC0JS11_CHOFU</name>
<dbReference type="Proteomes" id="UP001064048">
    <property type="component" value="Chromosome 26"/>
</dbReference>
<sequence>MTKRWRLRPLAPAPLARGGCVLPAYPPHGTYTVYNKPEAVPGQVYDFAGLTVTCDPGYGVVGSKTTYCFGGNPWPQPMPQCTRFCRLTPDPSVNYTCKITGDDVLGGTRVCHELEPHGTEVVPECNGCFYYPSNVLLNMHCVDGSWDHVAVCQPGILFMLFSF</sequence>
<gene>
    <name evidence="1" type="ORF">MSG28_014421</name>
</gene>
<reference evidence="1 2" key="1">
    <citation type="journal article" date="2022" name="Genome Biol. Evol.">
        <title>The Spruce Budworm Genome: Reconstructing the Evolutionary History of Antifreeze Proteins.</title>
        <authorList>
            <person name="Beliveau C."/>
            <person name="Gagne P."/>
            <person name="Picq S."/>
            <person name="Vernygora O."/>
            <person name="Keeling C.I."/>
            <person name="Pinkney K."/>
            <person name="Doucet D."/>
            <person name="Wen F."/>
            <person name="Johnston J.S."/>
            <person name="Maaroufi H."/>
            <person name="Boyle B."/>
            <person name="Laroche J."/>
            <person name="Dewar K."/>
            <person name="Juretic N."/>
            <person name="Blackburn G."/>
            <person name="Nisole A."/>
            <person name="Brunet B."/>
            <person name="Brandao M."/>
            <person name="Lumley L."/>
            <person name="Duan J."/>
            <person name="Quan G."/>
            <person name="Lucarotti C.J."/>
            <person name="Roe A.D."/>
            <person name="Sperling F.A.H."/>
            <person name="Levesque R.C."/>
            <person name="Cusson M."/>
        </authorList>
    </citation>
    <scope>NUCLEOTIDE SEQUENCE [LARGE SCALE GENOMIC DNA]</scope>
    <source>
        <strain evidence="1">Glfc:IPQL:Cfum</strain>
    </source>
</reference>